<reference evidence="2" key="1">
    <citation type="journal article" date="2020" name="Stud. Mycol.">
        <title>101 Dothideomycetes genomes: a test case for predicting lifestyles and emergence of pathogens.</title>
        <authorList>
            <person name="Haridas S."/>
            <person name="Albert R."/>
            <person name="Binder M."/>
            <person name="Bloem J."/>
            <person name="Labutti K."/>
            <person name="Salamov A."/>
            <person name="Andreopoulos B."/>
            <person name="Baker S."/>
            <person name="Barry K."/>
            <person name="Bills G."/>
            <person name="Bluhm B."/>
            <person name="Cannon C."/>
            <person name="Castanera R."/>
            <person name="Culley D."/>
            <person name="Daum C."/>
            <person name="Ezra D."/>
            <person name="Gonzalez J."/>
            <person name="Henrissat B."/>
            <person name="Kuo A."/>
            <person name="Liang C."/>
            <person name="Lipzen A."/>
            <person name="Lutzoni F."/>
            <person name="Magnuson J."/>
            <person name="Mondo S."/>
            <person name="Nolan M."/>
            <person name="Ohm R."/>
            <person name="Pangilinan J."/>
            <person name="Park H.-J."/>
            <person name="Ramirez L."/>
            <person name="Alfaro M."/>
            <person name="Sun H."/>
            <person name="Tritt A."/>
            <person name="Yoshinaga Y."/>
            <person name="Zwiers L.-H."/>
            <person name="Turgeon B."/>
            <person name="Goodwin S."/>
            <person name="Spatafora J."/>
            <person name="Crous P."/>
            <person name="Grigoriev I."/>
        </authorList>
    </citation>
    <scope>NUCLEOTIDE SEQUENCE</scope>
    <source>
        <strain evidence="2">CBS 130266</strain>
    </source>
</reference>
<name>A0A9P4TVQ3_9PEZI</name>
<keyword evidence="3" id="KW-1185">Reference proteome</keyword>
<comment type="caution">
    <text evidence="2">The sequence shown here is derived from an EMBL/GenBank/DDBJ whole genome shotgun (WGS) entry which is preliminary data.</text>
</comment>
<proteinExistence type="predicted"/>
<dbReference type="EMBL" id="MU007056">
    <property type="protein sequence ID" value="KAF2428077.1"/>
    <property type="molecule type" value="Genomic_DNA"/>
</dbReference>
<evidence type="ECO:0000313" key="3">
    <source>
        <dbReference type="Proteomes" id="UP000800235"/>
    </source>
</evidence>
<dbReference type="OrthoDB" id="3480289at2759"/>
<dbReference type="InterPro" id="IPR045518">
    <property type="entry name" value="2EXR"/>
</dbReference>
<accession>A0A9P4TVQ3</accession>
<protein>
    <recommendedName>
        <fullName evidence="1">2EXR domain-containing protein</fullName>
    </recommendedName>
</protein>
<evidence type="ECO:0000259" key="1">
    <source>
        <dbReference type="Pfam" id="PF20150"/>
    </source>
</evidence>
<organism evidence="2 3">
    <name type="scientific">Tothia fuscella</name>
    <dbReference type="NCBI Taxonomy" id="1048955"/>
    <lineage>
        <taxon>Eukaryota</taxon>
        <taxon>Fungi</taxon>
        <taxon>Dikarya</taxon>
        <taxon>Ascomycota</taxon>
        <taxon>Pezizomycotina</taxon>
        <taxon>Dothideomycetes</taxon>
        <taxon>Pleosporomycetidae</taxon>
        <taxon>Venturiales</taxon>
        <taxon>Cylindrosympodiaceae</taxon>
        <taxon>Tothia</taxon>
    </lineage>
</organism>
<dbReference type="Proteomes" id="UP000800235">
    <property type="component" value="Unassembled WGS sequence"/>
</dbReference>
<feature type="domain" description="2EXR" evidence="1">
    <location>
        <begin position="53"/>
        <end position="154"/>
    </location>
</feature>
<gene>
    <name evidence="2" type="ORF">EJ08DRAFT_699265</name>
</gene>
<dbReference type="Pfam" id="PF20150">
    <property type="entry name" value="2EXR"/>
    <property type="match status" value="1"/>
</dbReference>
<sequence length="290" mass="32607">MNCYRAFADHFLGKGIGIMYPRPPIISTSFFKRFGDPFEPHKSNESQEQGITFHQFSNLPVEIQLVIWEYAAFNTRCISMTHELLPSRGHEAPAALLACKASYKAARKYYGPLVLPGDGKYMRSTMYSSSGWKSARKQYEKGDKYILINPYSDFILSGRADDPFPWPICGGGPTTEFTRVEDTRYAWCIRCPESFPLTPSPFTEAMVMEIHPDGGNMFCLASPLAGYGHLVEKNGVMEEQCNRGTAGKHSVAWCFRNGAWMGSLGGEENLELKYINNWLKLVNGRPTTHG</sequence>
<evidence type="ECO:0000313" key="2">
    <source>
        <dbReference type="EMBL" id="KAF2428077.1"/>
    </source>
</evidence>
<dbReference type="AlphaFoldDB" id="A0A9P4TVQ3"/>